<keyword evidence="2" id="KW-0238">DNA-binding</keyword>
<protein>
    <submittedName>
        <fullName evidence="5">Unannotated protein</fullName>
    </submittedName>
</protein>
<feature type="domain" description="HTH gntR-type" evidence="4">
    <location>
        <begin position="3"/>
        <end position="71"/>
    </location>
</feature>
<evidence type="ECO:0000256" key="1">
    <source>
        <dbReference type="ARBA" id="ARBA00023015"/>
    </source>
</evidence>
<evidence type="ECO:0000256" key="3">
    <source>
        <dbReference type="ARBA" id="ARBA00023163"/>
    </source>
</evidence>
<dbReference type="AlphaFoldDB" id="A0A6J6N8T9"/>
<dbReference type="GO" id="GO:0003700">
    <property type="term" value="F:DNA-binding transcription factor activity"/>
    <property type="evidence" value="ECO:0007669"/>
    <property type="project" value="InterPro"/>
</dbReference>
<dbReference type="SUPFAM" id="SSF64288">
    <property type="entry name" value="Chorismate lyase-like"/>
    <property type="match status" value="1"/>
</dbReference>
<dbReference type="EMBL" id="CAEZXM010000039">
    <property type="protein sequence ID" value="CAB4682970.1"/>
    <property type="molecule type" value="Genomic_DNA"/>
</dbReference>
<dbReference type="PROSITE" id="PS50949">
    <property type="entry name" value="HTH_GNTR"/>
    <property type="match status" value="1"/>
</dbReference>
<accession>A0A6J6N8T9</accession>
<sequence length="243" mass="26200">MRTIRYQQIADELRGRVAAGSYAAGRVLPSEAELSAEFDASRVTIRRALETLRDEGLVDARQGFGWFVAAAPLRQTLGQLVTIEGQMAESGVEPQRKIIEFAFVPAPSRVRAALRSDNVLRVKRINLADGEPFAVVTVWCPAELGQHLSRRDVERSPFYELLGIALGGATQTIGADSVAPADAALLGVPVGSPVLCCERLTKDTNGRPVLLSEHVFPAHRTEFVVDLPHAAASVAPSGLRLVE</sequence>
<dbReference type="PANTHER" id="PTHR44846:SF17">
    <property type="entry name" value="GNTR-FAMILY TRANSCRIPTIONAL REGULATOR"/>
    <property type="match status" value="1"/>
</dbReference>
<dbReference type="InterPro" id="IPR011663">
    <property type="entry name" value="UTRA"/>
</dbReference>
<dbReference type="InterPro" id="IPR036390">
    <property type="entry name" value="WH_DNA-bd_sf"/>
</dbReference>
<evidence type="ECO:0000313" key="5">
    <source>
        <dbReference type="EMBL" id="CAB4682970.1"/>
    </source>
</evidence>
<reference evidence="5" key="1">
    <citation type="submission" date="2020-05" db="EMBL/GenBank/DDBJ databases">
        <authorList>
            <person name="Chiriac C."/>
            <person name="Salcher M."/>
            <person name="Ghai R."/>
            <person name="Kavagutti S V."/>
        </authorList>
    </citation>
    <scope>NUCLEOTIDE SEQUENCE</scope>
</reference>
<dbReference type="CDD" id="cd07377">
    <property type="entry name" value="WHTH_GntR"/>
    <property type="match status" value="1"/>
</dbReference>
<dbReference type="SMART" id="SM00866">
    <property type="entry name" value="UTRA"/>
    <property type="match status" value="1"/>
</dbReference>
<gene>
    <name evidence="5" type="ORF">UFOPK2366_00329</name>
</gene>
<dbReference type="Gene3D" id="1.10.10.10">
    <property type="entry name" value="Winged helix-like DNA-binding domain superfamily/Winged helix DNA-binding domain"/>
    <property type="match status" value="1"/>
</dbReference>
<dbReference type="PRINTS" id="PR00035">
    <property type="entry name" value="HTHGNTR"/>
</dbReference>
<evidence type="ECO:0000256" key="2">
    <source>
        <dbReference type="ARBA" id="ARBA00023125"/>
    </source>
</evidence>
<dbReference type="Gene3D" id="3.40.1410.10">
    <property type="entry name" value="Chorismate lyase-like"/>
    <property type="match status" value="1"/>
</dbReference>
<keyword evidence="3" id="KW-0804">Transcription</keyword>
<dbReference type="InterPro" id="IPR036388">
    <property type="entry name" value="WH-like_DNA-bd_sf"/>
</dbReference>
<dbReference type="SMART" id="SM00345">
    <property type="entry name" value="HTH_GNTR"/>
    <property type="match status" value="1"/>
</dbReference>
<dbReference type="InterPro" id="IPR000524">
    <property type="entry name" value="Tscrpt_reg_HTH_GntR"/>
</dbReference>
<dbReference type="PANTHER" id="PTHR44846">
    <property type="entry name" value="MANNOSYL-D-GLYCERATE TRANSPORT/METABOLISM SYSTEM REPRESSOR MNGR-RELATED"/>
    <property type="match status" value="1"/>
</dbReference>
<proteinExistence type="predicted"/>
<organism evidence="5">
    <name type="scientific">freshwater metagenome</name>
    <dbReference type="NCBI Taxonomy" id="449393"/>
    <lineage>
        <taxon>unclassified sequences</taxon>
        <taxon>metagenomes</taxon>
        <taxon>ecological metagenomes</taxon>
    </lineage>
</organism>
<dbReference type="Pfam" id="PF00392">
    <property type="entry name" value="GntR"/>
    <property type="match status" value="1"/>
</dbReference>
<dbReference type="InterPro" id="IPR050679">
    <property type="entry name" value="Bact_HTH_transcr_reg"/>
</dbReference>
<dbReference type="GO" id="GO:0045892">
    <property type="term" value="P:negative regulation of DNA-templated transcription"/>
    <property type="evidence" value="ECO:0007669"/>
    <property type="project" value="TreeGrafter"/>
</dbReference>
<dbReference type="Pfam" id="PF07702">
    <property type="entry name" value="UTRA"/>
    <property type="match status" value="1"/>
</dbReference>
<dbReference type="SUPFAM" id="SSF46785">
    <property type="entry name" value="Winged helix' DNA-binding domain"/>
    <property type="match status" value="1"/>
</dbReference>
<dbReference type="InterPro" id="IPR028978">
    <property type="entry name" value="Chorismate_lyase_/UTRA_dom_sf"/>
</dbReference>
<dbReference type="GO" id="GO:0003677">
    <property type="term" value="F:DNA binding"/>
    <property type="evidence" value="ECO:0007669"/>
    <property type="project" value="UniProtKB-KW"/>
</dbReference>
<name>A0A6J6N8T9_9ZZZZ</name>
<evidence type="ECO:0000259" key="4">
    <source>
        <dbReference type="PROSITE" id="PS50949"/>
    </source>
</evidence>
<keyword evidence="1" id="KW-0805">Transcription regulation</keyword>